<dbReference type="InterPro" id="IPR000608">
    <property type="entry name" value="UBC"/>
</dbReference>
<dbReference type="PROSITE" id="PS50127">
    <property type="entry name" value="UBC_2"/>
    <property type="match status" value="1"/>
</dbReference>
<dbReference type="AlphaFoldDB" id="A0A3P8WXK7"/>
<keyword evidence="3" id="KW-1185">Reference proteome</keyword>
<dbReference type="InterPro" id="IPR016135">
    <property type="entry name" value="UBQ-conjugating_enzyme/RWD"/>
</dbReference>
<feature type="domain" description="UBC core" evidence="1">
    <location>
        <begin position="1"/>
        <end position="38"/>
    </location>
</feature>
<sequence>MAEPNPDDPLMADISSEFKYNKSLFMEKARRWTQCHAVQKNTREEQDGQGVTWTERTWETKIGKLYKLLPLHNNNNNTMVILIEFLQVAPAMTFVTFIL</sequence>
<name>A0A3P8WXK7_CYNSE</name>
<reference evidence="2" key="1">
    <citation type="submission" date="2025-08" db="UniProtKB">
        <authorList>
            <consortium name="Ensembl"/>
        </authorList>
    </citation>
    <scope>IDENTIFICATION</scope>
</reference>
<dbReference type="STRING" id="244447.ENSCSEP00000030121"/>
<dbReference type="SUPFAM" id="SSF54495">
    <property type="entry name" value="UBC-like"/>
    <property type="match status" value="1"/>
</dbReference>
<organism evidence="2 3">
    <name type="scientific">Cynoglossus semilaevis</name>
    <name type="common">Tongue sole</name>
    <dbReference type="NCBI Taxonomy" id="244447"/>
    <lineage>
        <taxon>Eukaryota</taxon>
        <taxon>Metazoa</taxon>
        <taxon>Chordata</taxon>
        <taxon>Craniata</taxon>
        <taxon>Vertebrata</taxon>
        <taxon>Euteleostomi</taxon>
        <taxon>Actinopterygii</taxon>
        <taxon>Neopterygii</taxon>
        <taxon>Teleostei</taxon>
        <taxon>Neoteleostei</taxon>
        <taxon>Acanthomorphata</taxon>
        <taxon>Carangaria</taxon>
        <taxon>Pleuronectiformes</taxon>
        <taxon>Pleuronectoidei</taxon>
        <taxon>Cynoglossidae</taxon>
        <taxon>Cynoglossinae</taxon>
        <taxon>Cynoglossus</taxon>
    </lineage>
</organism>
<evidence type="ECO:0000259" key="1">
    <source>
        <dbReference type="PROSITE" id="PS50127"/>
    </source>
</evidence>
<protein>
    <recommendedName>
        <fullName evidence="1">UBC core domain-containing protein</fullName>
    </recommendedName>
</protein>
<dbReference type="GeneTree" id="ENSGT00940000174544"/>
<reference evidence="2" key="2">
    <citation type="submission" date="2025-09" db="UniProtKB">
        <authorList>
            <consortium name="Ensembl"/>
        </authorList>
    </citation>
    <scope>IDENTIFICATION</scope>
</reference>
<evidence type="ECO:0000313" key="2">
    <source>
        <dbReference type="Ensembl" id="ENSCSEP00000030121.1"/>
    </source>
</evidence>
<proteinExistence type="predicted"/>
<dbReference type="Gene3D" id="3.10.110.10">
    <property type="entry name" value="Ubiquitin Conjugating Enzyme"/>
    <property type="match status" value="1"/>
</dbReference>
<evidence type="ECO:0000313" key="3">
    <source>
        <dbReference type="Proteomes" id="UP000265120"/>
    </source>
</evidence>
<dbReference type="InParanoid" id="A0A3P8WXK7"/>
<dbReference type="Proteomes" id="UP000265120">
    <property type="component" value="Unassembled WGS sequence"/>
</dbReference>
<dbReference type="Ensembl" id="ENSCSET00000030525.1">
    <property type="protein sequence ID" value="ENSCSEP00000030121.1"/>
    <property type="gene ID" value="ENSCSEG00000019296.1"/>
</dbReference>
<accession>A0A3P8WXK7</accession>